<dbReference type="GO" id="GO:0003723">
    <property type="term" value="F:RNA binding"/>
    <property type="evidence" value="ECO:0007669"/>
    <property type="project" value="InterPro"/>
</dbReference>
<dbReference type="InterPro" id="IPR050188">
    <property type="entry name" value="RluA_PseudoU_synthase"/>
</dbReference>
<name>A0A7C2S7W7_9BACT</name>
<dbReference type="GO" id="GO:0009982">
    <property type="term" value="F:pseudouridine synthase activity"/>
    <property type="evidence" value="ECO:0007669"/>
    <property type="project" value="InterPro"/>
</dbReference>
<dbReference type="AlphaFoldDB" id="A0A7C2S7W7"/>
<dbReference type="Gene3D" id="3.30.2350.10">
    <property type="entry name" value="Pseudouridine synthase"/>
    <property type="match status" value="1"/>
</dbReference>
<feature type="domain" description="Pseudouridine synthase RsuA/RluA-like" evidence="2">
    <location>
        <begin position="23"/>
        <end position="175"/>
    </location>
</feature>
<proteinExistence type="inferred from homology"/>
<reference evidence="4" key="1">
    <citation type="journal article" date="2020" name="mSystems">
        <title>Genome- and Community-Level Interaction Insights into Carbon Utilization and Element Cycling Functions of Hydrothermarchaeota in Hydrothermal Sediment.</title>
        <authorList>
            <person name="Zhou Z."/>
            <person name="Liu Y."/>
            <person name="Xu W."/>
            <person name="Pan J."/>
            <person name="Luo Z.H."/>
            <person name="Li M."/>
        </authorList>
    </citation>
    <scope>NUCLEOTIDE SEQUENCE [LARGE SCALE GENOMIC DNA]</scope>
    <source>
        <strain evidence="3">SpSt-186</strain>
        <strain evidence="4">SpSt-299</strain>
    </source>
</reference>
<accession>A0A7C2S7W7</accession>
<organism evidence="4">
    <name type="scientific">Thermoanaerobaculum aquaticum</name>
    <dbReference type="NCBI Taxonomy" id="1312852"/>
    <lineage>
        <taxon>Bacteria</taxon>
        <taxon>Pseudomonadati</taxon>
        <taxon>Acidobacteriota</taxon>
        <taxon>Thermoanaerobaculia</taxon>
        <taxon>Thermoanaerobaculales</taxon>
        <taxon>Thermoanaerobaculaceae</taxon>
        <taxon>Thermoanaerobaculum</taxon>
    </lineage>
</organism>
<dbReference type="Pfam" id="PF00849">
    <property type="entry name" value="PseudoU_synth_2"/>
    <property type="match status" value="1"/>
</dbReference>
<dbReference type="GO" id="GO:0140098">
    <property type="term" value="F:catalytic activity, acting on RNA"/>
    <property type="evidence" value="ECO:0007669"/>
    <property type="project" value="UniProtKB-ARBA"/>
</dbReference>
<evidence type="ECO:0000313" key="4">
    <source>
        <dbReference type="EMBL" id="HET46592.1"/>
    </source>
</evidence>
<gene>
    <name evidence="3" type="ORF">ENP06_02465</name>
    <name evidence="4" type="ORF">ENQ31_00265</name>
</gene>
<dbReference type="EMBL" id="DSMR01000016">
    <property type="protein sequence ID" value="HET46592.1"/>
    <property type="molecule type" value="Genomic_DNA"/>
</dbReference>
<dbReference type="InterPro" id="IPR020103">
    <property type="entry name" value="PsdUridine_synth_cat_dom_sf"/>
</dbReference>
<dbReference type="PANTHER" id="PTHR21600">
    <property type="entry name" value="MITOCHONDRIAL RNA PSEUDOURIDINE SYNTHASE"/>
    <property type="match status" value="1"/>
</dbReference>
<dbReference type="SUPFAM" id="SSF55120">
    <property type="entry name" value="Pseudouridine synthase"/>
    <property type="match status" value="1"/>
</dbReference>
<evidence type="ECO:0000313" key="3">
    <source>
        <dbReference type="EMBL" id="HEQ88256.1"/>
    </source>
</evidence>
<dbReference type="PANTHER" id="PTHR21600:SF87">
    <property type="entry name" value="RNA PSEUDOURIDYLATE SYNTHASE DOMAIN-CONTAINING PROTEIN 1"/>
    <property type="match status" value="1"/>
</dbReference>
<evidence type="ECO:0000256" key="1">
    <source>
        <dbReference type="ARBA" id="ARBA00010876"/>
    </source>
</evidence>
<dbReference type="PROSITE" id="PS01129">
    <property type="entry name" value="PSI_RLU"/>
    <property type="match status" value="1"/>
</dbReference>
<evidence type="ECO:0000259" key="2">
    <source>
        <dbReference type="Pfam" id="PF00849"/>
    </source>
</evidence>
<sequence length="271" mass="29419">MDRQTSSWQPGTVSVVVFSSPELLILNKPPGLSLATRRSAPGDVEERLRKLLASEALALGPGPLFLVHRLDVGTTGLVLVARNAATLRLLSQALSQGEIHRSYLALVWGKPRPQEGVWESGLSPDPKDRRKMRVDPAGKKAVTAYRRVAHVPPVSLLLLQPRTGRTHQIRVHLSAAGHPIVGDDLYGGPRHRGVKDPELRRLLAPSHPLLHAWRLQLPEGMTPSVVTAPLPEEFRAVLEALGLSQVVEELAAWAEESASASSAAKASHERP</sequence>
<dbReference type="GO" id="GO:0000455">
    <property type="term" value="P:enzyme-directed rRNA pseudouridine synthesis"/>
    <property type="evidence" value="ECO:0007669"/>
    <property type="project" value="TreeGrafter"/>
</dbReference>
<comment type="similarity">
    <text evidence="1">Belongs to the pseudouridine synthase RluA family.</text>
</comment>
<dbReference type="CDD" id="cd02869">
    <property type="entry name" value="PseudoU_synth_RluA_like"/>
    <property type="match status" value="1"/>
</dbReference>
<comment type="caution">
    <text evidence="4">The sequence shown here is derived from an EMBL/GenBank/DDBJ whole genome shotgun (WGS) entry which is preliminary data.</text>
</comment>
<protein>
    <submittedName>
        <fullName evidence="4">RNA pseudouridine synthase</fullName>
    </submittedName>
</protein>
<dbReference type="EMBL" id="DSHW01000180">
    <property type="protein sequence ID" value="HEQ88256.1"/>
    <property type="molecule type" value="Genomic_DNA"/>
</dbReference>
<dbReference type="InterPro" id="IPR006224">
    <property type="entry name" value="PsdUridine_synth_RluA-like_CS"/>
</dbReference>
<dbReference type="InterPro" id="IPR006145">
    <property type="entry name" value="PsdUridine_synth_RsuA/RluA"/>
</dbReference>